<feature type="transmembrane region" description="Helical" evidence="1">
    <location>
        <begin position="104"/>
        <end position="128"/>
    </location>
</feature>
<name>A0A934SA23_9BACT</name>
<keyword evidence="3" id="KW-1185">Reference proteome</keyword>
<dbReference type="PANTHER" id="PTHR32251">
    <property type="entry name" value="3-OXO-5-ALPHA-STEROID 4-DEHYDROGENASE"/>
    <property type="match status" value="1"/>
</dbReference>
<evidence type="ECO:0000313" key="2">
    <source>
        <dbReference type="EMBL" id="MBK1882417.1"/>
    </source>
</evidence>
<feature type="transmembrane region" description="Helical" evidence="1">
    <location>
        <begin position="58"/>
        <end position="83"/>
    </location>
</feature>
<feature type="transmembrane region" description="Helical" evidence="1">
    <location>
        <begin position="6"/>
        <end position="24"/>
    </location>
</feature>
<organism evidence="2 3">
    <name type="scientific">Luteolibacter pohnpeiensis</name>
    <dbReference type="NCBI Taxonomy" id="454153"/>
    <lineage>
        <taxon>Bacteria</taxon>
        <taxon>Pseudomonadati</taxon>
        <taxon>Verrucomicrobiota</taxon>
        <taxon>Verrucomicrobiia</taxon>
        <taxon>Verrucomicrobiales</taxon>
        <taxon>Verrucomicrobiaceae</taxon>
        <taxon>Luteolibacter</taxon>
    </lineage>
</organism>
<dbReference type="GO" id="GO:0016020">
    <property type="term" value="C:membrane"/>
    <property type="evidence" value="ECO:0007669"/>
    <property type="project" value="TreeGrafter"/>
</dbReference>
<dbReference type="PROSITE" id="PS50244">
    <property type="entry name" value="S5A_REDUCTASE"/>
    <property type="match status" value="1"/>
</dbReference>
<gene>
    <name evidence="2" type="ORF">JIN85_08325</name>
</gene>
<comment type="caution">
    <text evidence="2">The sequence shown here is derived from an EMBL/GenBank/DDBJ whole genome shotgun (WGS) entry which is preliminary data.</text>
</comment>
<dbReference type="Proteomes" id="UP000603141">
    <property type="component" value="Unassembled WGS sequence"/>
</dbReference>
<evidence type="ECO:0000256" key="1">
    <source>
        <dbReference type="SAM" id="Phobius"/>
    </source>
</evidence>
<accession>A0A934SA23</accession>
<dbReference type="Gene3D" id="1.20.120.1630">
    <property type="match status" value="1"/>
</dbReference>
<dbReference type="RefSeq" id="WP_200269534.1">
    <property type="nucleotide sequence ID" value="NZ_JAENIJ010000010.1"/>
</dbReference>
<dbReference type="AlphaFoldDB" id="A0A934SA23"/>
<dbReference type="EMBL" id="JAENIJ010000010">
    <property type="protein sequence ID" value="MBK1882417.1"/>
    <property type="molecule type" value="Genomic_DNA"/>
</dbReference>
<keyword evidence="1" id="KW-1133">Transmembrane helix</keyword>
<feature type="transmembrane region" description="Helical" evidence="1">
    <location>
        <begin position="31"/>
        <end position="52"/>
    </location>
</feature>
<evidence type="ECO:0000313" key="3">
    <source>
        <dbReference type="Proteomes" id="UP000603141"/>
    </source>
</evidence>
<proteinExistence type="predicted"/>
<dbReference type="InterPro" id="IPR010721">
    <property type="entry name" value="UstE-like"/>
</dbReference>
<keyword evidence="1" id="KW-0812">Transmembrane</keyword>
<sequence length="262" mass="29553">MTEIQWLILTIAAMVIIFGLAWLFGKLINNYSIVDAVWAASIGSIGVTWLSFGTNTFSIRAVAIAILAFWSIRLTRLLAARIYRNHPIEDSRYVELRQSWQPNSAAIFFGFYQLQAISTILLALPFYFVAFDANQNWSTFETSGLIVAVIGIIGESTADSQMAAFKNSHQDPKSICRVGLWKYSRHPNYFFESVIWFGFYLFACGSTWGWSTVYAPLIMTFLLLKVTGIPPAEKSSLARKGNAFRRYQETTSAFIPLPPKKP</sequence>
<feature type="transmembrane region" description="Helical" evidence="1">
    <location>
        <begin position="189"/>
        <end position="208"/>
    </location>
</feature>
<keyword evidence="1" id="KW-0472">Membrane</keyword>
<protein>
    <submittedName>
        <fullName evidence="2">DUF1295 domain-containing protein</fullName>
    </submittedName>
</protein>
<reference evidence="2" key="1">
    <citation type="submission" date="2021-01" db="EMBL/GenBank/DDBJ databases">
        <title>Modified the classification status of verrucomicrobia.</title>
        <authorList>
            <person name="Feng X."/>
        </authorList>
    </citation>
    <scope>NUCLEOTIDE SEQUENCE</scope>
    <source>
        <strain evidence="2">KCTC 22041</strain>
    </source>
</reference>
<dbReference type="Pfam" id="PF06966">
    <property type="entry name" value="DUF1295"/>
    <property type="match status" value="1"/>
</dbReference>
<dbReference type="PANTHER" id="PTHR32251:SF17">
    <property type="entry name" value="STEROID 5-ALPHA REDUCTASE C-TERMINAL DOMAIN-CONTAINING PROTEIN"/>
    <property type="match status" value="1"/>
</dbReference>